<evidence type="ECO:0000256" key="4">
    <source>
        <dbReference type="RuleBase" id="RU003682"/>
    </source>
</evidence>
<dbReference type="InterPro" id="IPR027443">
    <property type="entry name" value="IPNS-like_sf"/>
</dbReference>
<dbReference type="InterPro" id="IPR050295">
    <property type="entry name" value="Plant_2OG-oxidoreductases"/>
</dbReference>
<dbReference type="Pfam" id="PF03171">
    <property type="entry name" value="2OG-FeII_Oxy"/>
    <property type="match status" value="1"/>
</dbReference>
<keyword evidence="3 4" id="KW-0408">Iron</keyword>
<dbReference type="PRINTS" id="PR00682">
    <property type="entry name" value="IPNSYNTHASE"/>
</dbReference>
<dbReference type="Gene3D" id="2.60.120.330">
    <property type="entry name" value="B-lactam Antibiotic, Isopenicillin N Synthase, Chain"/>
    <property type="match status" value="1"/>
</dbReference>
<keyword evidence="2 4" id="KW-0479">Metal-binding</keyword>
<evidence type="ECO:0000259" key="5">
    <source>
        <dbReference type="PROSITE" id="PS51471"/>
    </source>
</evidence>
<dbReference type="PROSITE" id="PS51471">
    <property type="entry name" value="FE2OG_OXY"/>
    <property type="match status" value="1"/>
</dbReference>
<name>Q40839_PICGL</name>
<dbReference type="InterPro" id="IPR026992">
    <property type="entry name" value="DIOX_N"/>
</dbReference>
<evidence type="ECO:0000256" key="2">
    <source>
        <dbReference type="ARBA" id="ARBA00022723"/>
    </source>
</evidence>
<sequence length="298" mass="34173">MAMLSGGLQKEEEMAKIDKACEEWGFFQVVNHGVPHSLMDDITRMGKEFFRLPAEEKEKYAIRDFQGYGQIFVVSEEQKRDWGDLLGLIISPPQSRNLSVWPSVPSEFRQIVEAYNMEIRSLAVKILSLIAENLHLKPDYFEQSFGNTYQKMRMNYYPACPRPDLVLGLSPHADGSGITLLLQDEKVEGLHVRKDDIWVAVQPIPYALVINIGNLLEVITNGRYKSIQHRAVTNKHKSRLSIDVFYSPGFDAEIGPAPELIDESHPCLFRKFIHEDHIKYYMSRKVDGKTSFYEYAGV</sequence>
<dbReference type="EMBL" id="L42466">
    <property type="protein sequence ID" value="AAA85365.1"/>
    <property type="molecule type" value="mRNA"/>
</dbReference>
<dbReference type="InterPro" id="IPR044861">
    <property type="entry name" value="IPNS-like_FE2OG_OXY"/>
</dbReference>
<evidence type="ECO:0000313" key="6">
    <source>
        <dbReference type="EMBL" id="AAA85365.1"/>
    </source>
</evidence>
<protein>
    <submittedName>
        <fullName evidence="6">Ethylene-forming enzyme</fullName>
    </submittedName>
</protein>
<evidence type="ECO:0000256" key="1">
    <source>
        <dbReference type="ARBA" id="ARBA00008056"/>
    </source>
</evidence>
<dbReference type="InterPro" id="IPR005123">
    <property type="entry name" value="Oxoglu/Fe-dep_dioxygenase_dom"/>
</dbReference>
<dbReference type="AlphaFoldDB" id="Q40839"/>
<dbReference type="SUPFAM" id="SSF51197">
    <property type="entry name" value="Clavaminate synthase-like"/>
    <property type="match status" value="1"/>
</dbReference>
<evidence type="ECO:0000256" key="3">
    <source>
        <dbReference type="ARBA" id="ARBA00023004"/>
    </source>
</evidence>
<gene>
    <name evidence="6" type="primary">EFE</name>
</gene>
<proteinExistence type="evidence at transcript level"/>
<keyword evidence="4" id="KW-0560">Oxidoreductase</keyword>
<dbReference type="PIR" id="T09145">
    <property type="entry name" value="T09145"/>
</dbReference>
<feature type="domain" description="Fe2OG dioxygenase" evidence="5">
    <location>
        <begin position="148"/>
        <end position="248"/>
    </location>
</feature>
<dbReference type="GO" id="GO:0016491">
    <property type="term" value="F:oxidoreductase activity"/>
    <property type="evidence" value="ECO:0007669"/>
    <property type="project" value="UniProtKB-KW"/>
</dbReference>
<accession>Q40839</accession>
<reference evidence="6" key="1">
    <citation type="submission" date="1996-01" db="EMBL/GenBank/DDBJ databases">
        <title>Developmental expression of ethylene-forming enzyme in somatic embryo development of white spruce (Picea glauca).</title>
        <authorList>
            <person name="Dong J.-Z."/>
            <person name="Dunstan D.I."/>
        </authorList>
    </citation>
    <scope>NUCLEOTIDE SEQUENCE</scope>
</reference>
<dbReference type="Pfam" id="PF14226">
    <property type="entry name" value="DIOX_N"/>
    <property type="match status" value="1"/>
</dbReference>
<dbReference type="GO" id="GO:0046872">
    <property type="term" value="F:metal ion binding"/>
    <property type="evidence" value="ECO:0007669"/>
    <property type="project" value="UniProtKB-KW"/>
</dbReference>
<dbReference type="FunFam" id="2.60.120.330:FF:000079">
    <property type="entry name" value="Protein SRG1"/>
    <property type="match status" value="1"/>
</dbReference>
<dbReference type="PANTHER" id="PTHR47991">
    <property type="entry name" value="OXOGLUTARATE/IRON-DEPENDENT DIOXYGENASE"/>
    <property type="match status" value="1"/>
</dbReference>
<organism evidence="6">
    <name type="scientific">Picea glauca</name>
    <name type="common">White spruce</name>
    <name type="synonym">Pinus glauca</name>
    <dbReference type="NCBI Taxonomy" id="3330"/>
    <lineage>
        <taxon>Eukaryota</taxon>
        <taxon>Viridiplantae</taxon>
        <taxon>Streptophyta</taxon>
        <taxon>Embryophyta</taxon>
        <taxon>Tracheophyta</taxon>
        <taxon>Spermatophyta</taxon>
        <taxon>Pinopsida</taxon>
        <taxon>Pinidae</taxon>
        <taxon>Conifers I</taxon>
        <taxon>Pinales</taxon>
        <taxon>Pinaceae</taxon>
        <taxon>Picea</taxon>
    </lineage>
</organism>
<comment type="similarity">
    <text evidence="1 4">Belongs to the iron/ascorbate-dependent oxidoreductase family.</text>
</comment>